<dbReference type="CDD" id="cd03673">
    <property type="entry name" value="NUDIX_Ap6A_hydrolase"/>
    <property type="match status" value="1"/>
</dbReference>
<comment type="cofactor">
    <cofactor evidence="1">
        <name>Mg(2+)</name>
        <dbReference type="ChEBI" id="CHEBI:18420"/>
    </cofactor>
</comment>
<dbReference type="EMBL" id="FMAR01000007">
    <property type="protein sequence ID" value="SCC39038.1"/>
    <property type="molecule type" value="Genomic_DNA"/>
</dbReference>
<protein>
    <submittedName>
        <fullName evidence="8">NUDIX domain-containing protein</fullName>
    </submittedName>
</protein>
<dbReference type="InterPro" id="IPR020476">
    <property type="entry name" value="Nudix_hydrolase"/>
</dbReference>
<evidence type="ECO:0000256" key="4">
    <source>
        <dbReference type="ARBA" id="ARBA00022801"/>
    </source>
</evidence>
<dbReference type="SUPFAM" id="SSF55811">
    <property type="entry name" value="Nudix"/>
    <property type="match status" value="1"/>
</dbReference>
<keyword evidence="3" id="KW-0479">Metal-binding</keyword>
<evidence type="ECO:0000256" key="2">
    <source>
        <dbReference type="ARBA" id="ARBA00005582"/>
    </source>
</evidence>
<sequence>MLYTIFIDERPLMLSDSIHGIPAEWLNAPLYTQPDHAQIAASIHDLKTGKYTATILIAPDVNALLEQVKSYFTVLVAGGGLVVNNEGAVLLMFRRGKWDLPKGKLEEGETIEACALREVAEETGLTSISLLNKITETYHYYSHKNRPLLKHTIWFKMQFTGTELTVPQIEEDIMDIQWIQPENIGKYMQYSYQNIRSVFEKDGFQL</sequence>
<dbReference type="PRINTS" id="PR00502">
    <property type="entry name" value="NUDIXFAMILY"/>
</dbReference>
<dbReference type="GO" id="GO:0016818">
    <property type="term" value="F:hydrolase activity, acting on acid anhydrides, in phosphorus-containing anhydrides"/>
    <property type="evidence" value="ECO:0007669"/>
    <property type="project" value="TreeGrafter"/>
</dbReference>
<dbReference type="GO" id="GO:0005737">
    <property type="term" value="C:cytoplasm"/>
    <property type="evidence" value="ECO:0007669"/>
    <property type="project" value="TreeGrafter"/>
</dbReference>
<dbReference type="PROSITE" id="PS51462">
    <property type="entry name" value="NUDIX"/>
    <property type="match status" value="1"/>
</dbReference>
<keyword evidence="5" id="KW-0460">Magnesium</keyword>
<dbReference type="InterPro" id="IPR020084">
    <property type="entry name" value="NUDIX_hydrolase_CS"/>
</dbReference>
<dbReference type="InterPro" id="IPR015797">
    <property type="entry name" value="NUDIX_hydrolase-like_dom_sf"/>
</dbReference>
<keyword evidence="9" id="KW-1185">Reference proteome</keyword>
<dbReference type="PANTHER" id="PTHR43758:SF8">
    <property type="entry name" value="8-OXO-DGTP DIPHOSPHATASE YTKD-RELATED"/>
    <property type="match status" value="1"/>
</dbReference>
<evidence type="ECO:0000256" key="3">
    <source>
        <dbReference type="ARBA" id="ARBA00022723"/>
    </source>
</evidence>
<proteinExistence type="inferred from homology"/>
<reference evidence="8 9" key="1">
    <citation type="submission" date="2016-08" db="EMBL/GenBank/DDBJ databases">
        <authorList>
            <person name="Seilhamer J.J."/>
        </authorList>
    </citation>
    <scope>NUCLEOTIDE SEQUENCE [LARGE SCALE GENOMIC DNA]</scope>
    <source>
        <strain evidence="8 9">A37T2</strain>
    </source>
</reference>
<dbReference type="Proteomes" id="UP000242818">
    <property type="component" value="Unassembled WGS sequence"/>
</dbReference>
<evidence type="ECO:0000313" key="9">
    <source>
        <dbReference type="Proteomes" id="UP000242818"/>
    </source>
</evidence>
<dbReference type="STRING" id="1335309.GA0116948_107112"/>
<evidence type="ECO:0000259" key="7">
    <source>
        <dbReference type="PROSITE" id="PS51462"/>
    </source>
</evidence>
<dbReference type="PROSITE" id="PS00893">
    <property type="entry name" value="NUDIX_BOX"/>
    <property type="match status" value="1"/>
</dbReference>
<evidence type="ECO:0000256" key="1">
    <source>
        <dbReference type="ARBA" id="ARBA00001946"/>
    </source>
</evidence>
<dbReference type="GO" id="GO:0046872">
    <property type="term" value="F:metal ion binding"/>
    <property type="evidence" value="ECO:0007669"/>
    <property type="project" value="UniProtKB-KW"/>
</dbReference>
<evidence type="ECO:0000256" key="5">
    <source>
        <dbReference type="ARBA" id="ARBA00022842"/>
    </source>
</evidence>
<name>A0A1C4E607_9BACT</name>
<evidence type="ECO:0000313" key="8">
    <source>
        <dbReference type="EMBL" id="SCC39038.1"/>
    </source>
</evidence>
<organism evidence="8 9">
    <name type="scientific">Chitinophaga costaii</name>
    <dbReference type="NCBI Taxonomy" id="1335309"/>
    <lineage>
        <taxon>Bacteria</taxon>
        <taxon>Pseudomonadati</taxon>
        <taxon>Bacteroidota</taxon>
        <taxon>Chitinophagia</taxon>
        <taxon>Chitinophagales</taxon>
        <taxon>Chitinophagaceae</taxon>
        <taxon>Chitinophaga</taxon>
    </lineage>
</organism>
<dbReference type="InterPro" id="IPR000086">
    <property type="entry name" value="NUDIX_hydrolase_dom"/>
</dbReference>
<comment type="similarity">
    <text evidence="2 6">Belongs to the Nudix hydrolase family.</text>
</comment>
<dbReference type="AlphaFoldDB" id="A0A1C4E607"/>
<dbReference type="PANTHER" id="PTHR43758">
    <property type="entry name" value="7,8-DIHYDRO-8-OXOGUANINE TRIPHOSPHATASE"/>
    <property type="match status" value="1"/>
</dbReference>
<feature type="domain" description="Nudix hydrolase" evidence="7">
    <location>
        <begin position="72"/>
        <end position="201"/>
    </location>
</feature>
<accession>A0A1C4E607</accession>
<evidence type="ECO:0000256" key="6">
    <source>
        <dbReference type="RuleBase" id="RU003476"/>
    </source>
</evidence>
<dbReference type="Gene3D" id="3.90.79.10">
    <property type="entry name" value="Nucleoside Triphosphate Pyrophosphohydrolase"/>
    <property type="match status" value="1"/>
</dbReference>
<gene>
    <name evidence="8" type="ORF">GA0116948_107112</name>
</gene>
<dbReference type="Pfam" id="PF00293">
    <property type="entry name" value="NUDIX"/>
    <property type="match status" value="1"/>
</dbReference>
<keyword evidence="4 6" id="KW-0378">Hydrolase</keyword>